<dbReference type="PANTHER" id="PTHR44227">
    <property type="match status" value="1"/>
</dbReference>
<evidence type="ECO:0000313" key="5">
    <source>
        <dbReference type="EMBL" id="MBN7803178.1"/>
    </source>
</evidence>
<dbReference type="PROSITE" id="PS50005">
    <property type="entry name" value="TPR"/>
    <property type="match status" value="2"/>
</dbReference>
<sequence>MVEKNGIWILVIAFFGAALYFQTVPYGYSGDDGIYSYFNWATQKGLSETWALFTNGSMNFLSIEPVNSGTYRPFTLLTFALEHDIFGEFDASHGHLINVLLYFLCLMVVGFFLKKICVLGRLPAWIGLLALALFAAHPVHTEVVASVKSRDTLLAALFGFGALFVWIEGQQKKDIKLEVLAGFLFFLALLSKEEALPLLAVAGFVSWFFLNKSPKQALFSTGSLFVPTLLYLLIRGMVLDPSSSTYSTYLNSVLYGTDSGGRLATNLFIYLEYLKLLFFPHPLSWDYSFSQVTVKTLTDPFVLFSLLVFAGLFYAAYRGLKTKSVWSFWLIFYFACFSIFANLSSSLTIGSNVGERFLFVPSLAFCVLLVVGVYQLWKRVEEPKKAVFSLLVIAPILFAYSWKTWDRSKVWESNMTLSRSGVIDAPRSWRTHMMYAEELRLQGKELEKTSPESAKAFFAEAVQEYDASLAILGSNNPVPRYLSTLAEALLGYGDQKRAEAVLRQSIKVAPKIYYAWFKLGMLSYEKGEYAEAVSMYLKALEAEKPDLFATYKNLGLSYMKMQRYPEALLAVEKALAEKAEPELKKTLVFLYTQIGDLDKASQFNISDSLQVDVNQFAFQMAMTAGTEAFNKKDFPAAVKSFREAEPDFEQYGGIEKYPKYHLAYGRALLEIRDTLAAKAEFLKAFAADRNDAVVSTNLGVIYFAREKNYPKAEEYFRYAVQAGPEDPLMARINLGSALLAQRKEREAITVLEDALNYGSNKSIYQNLYLLHKATGNQEKMAYYQKFLNP</sequence>
<dbReference type="SUPFAM" id="SSF48452">
    <property type="entry name" value="TPR-like"/>
    <property type="match status" value="1"/>
</dbReference>
<organism evidence="5 6">
    <name type="scientific">Algoriphagus aestuariicola</name>
    <dbReference type="NCBI Taxonomy" id="1852016"/>
    <lineage>
        <taxon>Bacteria</taxon>
        <taxon>Pseudomonadati</taxon>
        <taxon>Bacteroidota</taxon>
        <taxon>Cytophagia</taxon>
        <taxon>Cytophagales</taxon>
        <taxon>Cyclobacteriaceae</taxon>
        <taxon>Algoriphagus</taxon>
    </lineage>
</organism>
<evidence type="ECO:0000256" key="3">
    <source>
        <dbReference type="PROSITE-ProRule" id="PRU00339"/>
    </source>
</evidence>
<evidence type="ECO:0000256" key="2">
    <source>
        <dbReference type="ARBA" id="ARBA00022803"/>
    </source>
</evidence>
<reference evidence="5 6" key="1">
    <citation type="submission" date="2021-03" db="EMBL/GenBank/DDBJ databases">
        <title>novel species isolated from a fishpond in China.</title>
        <authorList>
            <person name="Lu H."/>
            <person name="Cai Z."/>
        </authorList>
    </citation>
    <scope>NUCLEOTIDE SEQUENCE [LARGE SCALE GENOMIC DNA]</scope>
    <source>
        <strain evidence="5 6">JCM 31546</strain>
    </source>
</reference>
<dbReference type="EMBL" id="JAFKCW010000005">
    <property type="protein sequence ID" value="MBN7803178.1"/>
    <property type="molecule type" value="Genomic_DNA"/>
</dbReference>
<evidence type="ECO:0000313" key="6">
    <source>
        <dbReference type="Proteomes" id="UP000664698"/>
    </source>
</evidence>
<feature type="transmembrane region" description="Helical" evidence="4">
    <location>
        <begin position="152"/>
        <end position="167"/>
    </location>
</feature>
<dbReference type="Gene3D" id="1.25.40.10">
    <property type="entry name" value="Tetratricopeptide repeat domain"/>
    <property type="match status" value="3"/>
</dbReference>
<dbReference type="InterPro" id="IPR052346">
    <property type="entry name" value="O-mannosyl-transferase_TMTC"/>
</dbReference>
<feature type="transmembrane region" description="Helical" evidence="4">
    <location>
        <begin position="179"/>
        <end position="210"/>
    </location>
</feature>
<comment type="caution">
    <text evidence="5">The sequence shown here is derived from an EMBL/GenBank/DDBJ whole genome shotgun (WGS) entry which is preliminary data.</text>
</comment>
<dbReference type="PANTHER" id="PTHR44227:SF3">
    <property type="entry name" value="PROTEIN O-MANNOSYL-TRANSFERASE TMTC4"/>
    <property type="match status" value="1"/>
</dbReference>
<dbReference type="InterPro" id="IPR019734">
    <property type="entry name" value="TPR_rpt"/>
</dbReference>
<feature type="transmembrane region" description="Helical" evidence="4">
    <location>
        <begin position="356"/>
        <end position="374"/>
    </location>
</feature>
<keyword evidence="4" id="KW-1133">Transmembrane helix</keyword>
<feature type="transmembrane region" description="Helical" evidence="4">
    <location>
        <begin position="122"/>
        <end position="140"/>
    </location>
</feature>
<keyword evidence="4" id="KW-0472">Membrane</keyword>
<dbReference type="Proteomes" id="UP000664698">
    <property type="component" value="Unassembled WGS sequence"/>
</dbReference>
<keyword evidence="4" id="KW-0812">Transmembrane</keyword>
<feature type="transmembrane region" description="Helical" evidence="4">
    <location>
        <begin position="324"/>
        <end position="344"/>
    </location>
</feature>
<gene>
    <name evidence="5" type="ORF">J0A67_20050</name>
</gene>
<accession>A0ABS3BV58</accession>
<evidence type="ECO:0000256" key="1">
    <source>
        <dbReference type="ARBA" id="ARBA00022737"/>
    </source>
</evidence>
<feature type="transmembrane region" description="Helical" evidence="4">
    <location>
        <begin position="95"/>
        <end position="113"/>
    </location>
</feature>
<feature type="transmembrane region" description="Helical" evidence="4">
    <location>
        <begin position="301"/>
        <end position="317"/>
    </location>
</feature>
<name>A0ABS3BV58_9BACT</name>
<feature type="repeat" description="TPR" evidence="3">
    <location>
        <begin position="513"/>
        <end position="546"/>
    </location>
</feature>
<feature type="transmembrane region" description="Helical" evidence="4">
    <location>
        <begin position="216"/>
        <end position="234"/>
    </location>
</feature>
<protein>
    <submittedName>
        <fullName evidence="5">Tetratricopeptide repeat protein</fullName>
    </submittedName>
</protein>
<keyword evidence="6" id="KW-1185">Reference proteome</keyword>
<keyword evidence="1" id="KW-0677">Repeat</keyword>
<dbReference type="RefSeq" id="WP_206571174.1">
    <property type="nucleotide sequence ID" value="NZ_JAFKCW010000005.1"/>
</dbReference>
<keyword evidence="2 3" id="KW-0802">TPR repeat</keyword>
<feature type="repeat" description="TPR" evidence="3">
    <location>
        <begin position="548"/>
        <end position="581"/>
    </location>
</feature>
<feature type="transmembrane region" description="Helical" evidence="4">
    <location>
        <begin position="386"/>
        <end position="405"/>
    </location>
</feature>
<evidence type="ECO:0000256" key="4">
    <source>
        <dbReference type="SAM" id="Phobius"/>
    </source>
</evidence>
<feature type="transmembrane region" description="Helical" evidence="4">
    <location>
        <begin position="263"/>
        <end position="281"/>
    </location>
</feature>
<dbReference type="InterPro" id="IPR011990">
    <property type="entry name" value="TPR-like_helical_dom_sf"/>
</dbReference>
<dbReference type="Pfam" id="PF13432">
    <property type="entry name" value="TPR_16"/>
    <property type="match status" value="2"/>
</dbReference>
<feature type="transmembrane region" description="Helical" evidence="4">
    <location>
        <begin position="7"/>
        <end position="28"/>
    </location>
</feature>
<dbReference type="SMART" id="SM00028">
    <property type="entry name" value="TPR"/>
    <property type="match status" value="5"/>
</dbReference>
<proteinExistence type="predicted"/>